<reference evidence="1" key="1">
    <citation type="submission" date="2021-06" db="EMBL/GenBank/DDBJ databases">
        <authorList>
            <person name="Kallberg Y."/>
            <person name="Tangrot J."/>
            <person name="Rosling A."/>
        </authorList>
    </citation>
    <scope>NUCLEOTIDE SEQUENCE</scope>
    <source>
        <strain evidence="1">AZ414A</strain>
    </source>
</reference>
<accession>A0A9N9C186</accession>
<comment type="caution">
    <text evidence="1">The sequence shown here is derived from an EMBL/GenBank/DDBJ whole genome shotgun (WGS) entry which is preliminary data.</text>
</comment>
<feature type="non-terminal residue" evidence="1">
    <location>
        <position position="39"/>
    </location>
</feature>
<sequence length="39" mass="4454">ISEGYSNEDNISSNVIYYKNLEKYVALKSLRSANNVDEI</sequence>
<organism evidence="1 2">
    <name type="scientific">Diversispora eburnea</name>
    <dbReference type="NCBI Taxonomy" id="1213867"/>
    <lineage>
        <taxon>Eukaryota</taxon>
        <taxon>Fungi</taxon>
        <taxon>Fungi incertae sedis</taxon>
        <taxon>Mucoromycota</taxon>
        <taxon>Glomeromycotina</taxon>
        <taxon>Glomeromycetes</taxon>
        <taxon>Diversisporales</taxon>
        <taxon>Diversisporaceae</taxon>
        <taxon>Diversispora</taxon>
    </lineage>
</organism>
<name>A0A9N9C186_9GLOM</name>
<proteinExistence type="predicted"/>
<evidence type="ECO:0000313" key="1">
    <source>
        <dbReference type="EMBL" id="CAG8584224.1"/>
    </source>
</evidence>
<gene>
    <name evidence="1" type="ORF">DEBURN_LOCUS8723</name>
</gene>
<dbReference type="EMBL" id="CAJVPK010001379">
    <property type="protein sequence ID" value="CAG8584224.1"/>
    <property type="molecule type" value="Genomic_DNA"/>
</dbReference>
<protein>
    <submittedName>
        <fullName evidence="1">2004_t:CDS:1</fullName>
    </submittedName>
</protein>
<dbReference type="Proteomes" id="UP000789706">
    <property type="component" value="Unassembled WGS sequence"/>
</dbReference>
<dbReference type="AlphaFoldDB" id="A0A9N9C186"/>
<keyword evidence="2" id="KW-1185">Reference proteome</keyword>
<evidence type="ECO:0000313" key="2">
    <source>
        <dbReference type="Proteomes" id="UP000789706"/>
    </source>
</evidence>